<dbReference type="EMBL" id="JBEYBR010000052">
    <property type="protein sequence ID" value="MEU2124133.1"/>
    <property type="molecule type" value="Genomic_DNA"/>
</dbReference>
<evidence type="ECO:0000313" key="3">
    <source>
        <dbReference type="EMBL" id="MEU2124133.1"/>
    </source>
</evidence>
<dbReference type="PANTHER" id="PTHR46969:SF1">
    <property type="entry name" value="BIFUNCTIONAL PROTEIN HLDE"/>
    <property type="match status" value="1"/>
</dbReference>
<proteinExistence type="predicted"/>
<accession>A0ABV2XE13</accession>
<evidence type="ECO:0000259" key="2">
    <source>
        <dbReference type="Pfam" id="PF00294"/>
    </source>
</evidence>
<dbReference type="Pfam" id="PF00294">
    <property type="entry name" value="PfkB"/>
    <property type="match status" value="1"/>
</dbReference>
<name>A0ABV2XE13_9NOCA</name>
<evidence type="ECO:0000256" key="1">
    <source>
        <dbReference type="SAM" id="MobiDB-lite"/>
    </source>
</evidence>
<feature type="region of interest" description="Disordered" evidence="1">
    <location>
        <begin position="315"/>
        <end position="335"/>
    </location>
</feature>
<dbReference type="Proteomes" id="UP001550535">
    <property type="component" value="Unassembled WGS sequence"/>
</dbReference>
<feature type="domain" description="Carbohydrate kinase PfkB" evidence="2">
    <location>
        <begin position="170"/>
        <end position="312"/>
    </location>
</feature>
<protein>
    <submittedName>
        <fullName evidence="3">PfkB family carbohydrate kinase</fullName>
    </submittedName>
</protein>
<dbReference type="InterPro" id="IPR011611">
    <property type="entry name" value="PfkB_dom"/>
</dbReference>
<dbReference type="InterPro" id="IPR029056">
    <property type="entry name" value="Ribokinase-like"/>
</dbReference>
<sequence length="335" mass="34349">MAAGDPLVVIGDALLDIDVDGRADRCSAESAAPVVDVVHRAFRPGGAGLAARLAAAGDRDVVLIAGFAADEAAARLRGLLDRHVRVIALPLRGSTICKQRVRAVGPWARSNGHARAKEPRRPVLITRIDSGTGRAGADPLPEEAHAVLAAARAVLVSDYGRGIAAHPQIRALLRAHARHVPVVWDPHPHGPVPIPGAALVTPNRAEALTLLSGRLDDGPDLWKLAKGWAVDAIAVTLGPEGALVCLRASGKRLRIPLPVAAKTPAGWDTCGAGDSFAVAATAHVGEGSGPERAVRRAVLAAAEFVGSGAAAAFAESEPEPATVSGANVAGDTPWE</sequence>
<dbReference type="Gene3D" id="3.40.1190.20">
    <property type="match status" value="1"/>
</dbReference>
<dbReference type="GO" id="GO:0016301">
    <property type="term" value="F:kinase activity"/>
    <property type="evidence" value="ECO:0007669"/>
    <property type="project" value="UniProtKB-KW"/>
</dbReference>
<keyword evidence="4" id="KW-1185">Reference proteome</keyword>
<keyword evidence="3" id="KW-0808">Transferase</keyword>
<gene>
    <name evidence="3" type="ORF">ABZ507_20150</name>
</gene>
<keyword evidence="3" id="KW-0418">Kinase</keyword>
<dbReference type="RefSeq" id="WP_357992221.1">
    <property type="nucleotide sequence ID" value="NZ_JBEYBR010000052.1"/>
</dbReference>
<dbReference type="PANTHER" id="PTHR46969">
    <property type="entry name" value="BIFUNCTIONAL PROTEIN HLDE"/>
    <property type="match status" value="1"/>
</dbReference>
<comment type="caution">
    <text evidence="3">The sequence shown here is derived from an EMBL/GenBank/DDBJ whole genome shotgun (WGS) entry which is preliminary data.</text>
</comment>
<organism evidence="3 4">
    <name type="scientific">Nocardia niwae</name>
    <dbReference type="NCBI Taxonomy" id="626084"/>
    <lineage>
        <taxon>Bacteria</taxon>
        <taxon>Bacillati</taxon>
        <taxon>Actinomycetota</taxon>
        <taxon>Actinomycetes</taxon>
        <taxon>Mycobacteriales</taxon>
        <taxon>Nocardiaceae</taxon>
        <taxon>Nocardia</taxon>
    </lineage>
</organism>
<dbReference type="SUPFAM" id="SSF53613">
    <property type="entry name" value="Ribokinase-like"/>
    <property type="match status" value="1"/>
</dbReference>
<evidence type="ECO:0000313" key="4">
    <source>
        <dbReference type="Proteomes" id="UP001550535"/>
    </source>
</evidence>
<reference evidence="3 4" key="1">
    <citation type="submission" date="2024-06" db="EMBL/GenBank/DDBJ databases">
        <title>The Natural Products Discovery Center: Release of the First 8490 Sequenced Strains for Exploring Actinobacteria Biosynthetic Diversity.</title>
        <authorList>
            <person name="Kalkreuter E."/>
            <person name="Kautsar S.A."/>
            <person name="Yang D."/>
            <person name="Bader C.D."/>
            <person name="Teijaro C.N."/>
            <person name="Fluegel L."/>
            <person name="Davis C.M."/>
            <person name="Simpson J.R."/>
            <person name="Lauterbach L."/>
            <person name="Steele A.D."/>
            <person name="Gui C."/>
            <person name="Meng S."/>
            <person name="Li G."/>
            <person name="Viehrig K."/>
            <person name="Ye F."/>
            <person name="Su P."/>
            <person name="Kiefer A.F."/>
            <person name="Nichols A."/>
            <person name="Cepeda A.J."/>
            <person name="Yan W."/>
            <person name="Fan B."/>
            <person name="Jiang Y."/>
            <person name="Adhikari A."/>
            <person name="Zheng C.-J."/>
            <person name="Schuster L."/>
            <person name="Cowan T.M."/>
            <person name="Smanski M.J."/>
            <person name="Chevrette M.G."/>
            <person name="De Carvalho L.P.S."/>
            <person name="Shen B."/>
        </authorList>
    </citation>
    <scope>NUCLEOTIDE SEQUENCE [LARGE SCALE GENOMIC DNA]</scope>
    <source>
        <strain evidence="3 4">NPDC019434</strain>
    </source>
</reference>